<evidence type="ECO:0000313" key="1">
    <source>
        <dbReference type="EMBL" id="MCW3474734.1"/>
    </source>
</evidence>
<gene>
    <name evidence="1" type="ORF">OL599_09070</name>
</gene>
<sequence>MKRRTRTKPFALAKMMTQLTAASWETIVHRSALMARGKCTPAEYRRMVIEKAAAAQAASVALLTGRRESAVLAPFLKRARANAKRLRRKS</sequence>
<organism evidence="1 2">
    <name type="scientific">Limobrevibacterium gyesilva</name>
    <dbReference type="NCBI Taxonomy" id="2991712"/>
    <lineage>
        <taxon>Bacteria</taxon>
        <taxon>Pseudomonadati</taxon>
        <taxon>Pseudomonadota</taxon>
        <taxon>Alphaproteobacteria</taxon>
        <taxon>Acetobacterales</taxon>
        <taxon>Acetobacteraceae</taxon>
        <taxon>Limobrevibacterium</taxon>
    </lineage>
</organism>
<name>A0AA41YJA6_9PROT</name>
<proteinExistence type="predicted"/>
<comment type="caution">
    <text evidence="1">The sequence shown here is derived from an EMBL/GenBank/DDBJ whole genome shotgun (WGS) entry which is preliminary data.</text>
</comment>
<dbReference type="EMBL" id="JAPDNT010000004">
    <property type="protein sequence ID" value="MCW3474734.1"/>
    <property type="molecule type" value="Genomic_DNA"/>
</dbReference>
<accession>A0AA41YJA6</accession>
<keyword evidence="2" id="KW-1185">Reference proteome</keyword>
<dbReference type="Proteomes" id="UP001165679">
    <property type="component" value="Unassembled WGS sequence"/>
</dbReference>
<protein>
    <submittedName>
        <fullName evidence="1">Uncharacterized protein</fullName>
    </submittedName>
</protein>
<reference evidence="1" key="1">
    <citation type="submission" date="2022-09" db="EMBL/GenBank/DDBJ databases">
        <title>Rhodovastum sp. nov. RN2-1 isolated from soil in Seongnam, South Korea.</title>
        <authorList>
            <person name="Le N.T."/>
        </authorList>
    </citation>
    <scope>NUCLEOTIDE SEQUENCE</scope>
    <source>
        <strain evidence="1">RN2-1</strain>
    </source>
</reference>
<reference evidence="1" key="2">
    <citation type="submission" date="2022-10" db="EMBL/GenBank/DDBJ databases">
        <authorList>
            <person name="Trinh H.N."/>
        </authorList>
    </citation>
    <scope>NUCLEOTIDE SEQUENCE</scope>
    <source>
        <strain evidence="1">RN2-1</strain>
    </source>
</reference>
<dbReference type="AlphaFoldDB" id="A0AA41YJA6"/>
<evidence type="ECO:0000313" key="2">
    <source>
        <dbReference type="Proteomes" id="UP001165679"/>
    </source>
</evidence>